<dbReference type="RefSeq" id="WP_380510331.1">
    <property type="nucleotide sequence ID" value="NZ_JBHEZX010000007.1"/>
</dbReference>
<accession>A0ABV6VC70</accession>
<dbReference type="Gene3D" id="1.10.10.10">
    <property type="entry name" value="Winged helix-like DNA-binding domain superfamily/Winged helix DNA-binding domain"/>
    <property type="match status" value="1"/>
</dbReference>
<organism evidence="5 8">
    <name type="scientific">Streptacidiphilus alkalitolerans</name>
    <dbReference type="NCBI Taxonomy" id="3342712"/>
    <lineage>
        <taxon>Bacteria</taxon>
        <taxon>Bacillati</taxon>
        <taxon>Actinomycetota</taxon>
        <taxon>Actinomycetes</taxon>
        <taxon>Kitasatosporales</taxon>
        <taxon>Streptomycetaceae</taxon>
        <taxon>Streptacidiphilus</taxon>
    </lineage>
</organism>
<sequence length="145" mass="15800">MVTITDIASPEDSSVDPFRAGCEPRVLLHTVGDKWVTLVVNMLGDGDARFSELQRSVGGVSRKMLAQTLRTLERDGLVVRTVYTNTPPRVVYSLTPLGRTLLVPLRAVRAWCEQYVDAVSDAQAEFDGRGDVQPAVSGSMPTPAR</sequence>
<dbReference type="InterPro" id="IPR011991">
    <property type="entry name" value="ArsR-like_HTH"/>
</dbReference>
<dbReference type="EMBL" id="JBHEZX010000007">
    <property type="protein sequence ID" value="MFC1411187.1"/>
    <property type="molecule type" value="Genomic_DNA"/>
</dbReference>
<comment type="caution">
    <text evidence="5">The sequence shown here is derived from an EMBL/GenBank/DDBJ whole genome shotgun (WGS) entry which is preliminary data.</text>
</comment>
<gene>
    <name evidence="6" type="ORF">ACEZDB_28110</name>
    <name evidence="5" type="ORF">ACEZDG_18150</name>
</gene>
<evidence type="ECO:0000259" key="4">
    <source>
        <dbReference type="PROSITE" id="PS51118"/>
    </source>
</evidence>
<feature type="domain" description="HTH hxlR-type" evidence="4">
    <location>
        <begin position="22"/>
        <end position="120"/>
    </location>
</feature>
<dbReference type="InterPro" id="IPR036390">
    <property type="entry name" value="WH_DNA-bd_sf"/>
</dbReference>
<evidence type="ECO:0000313" key="6">
    <source>
        <dbReference type="EMBL" id="MFC1434510.1"/>
    </source>
</evidence>
<dbReference type="PANTHER" id="PTHR33204:SF39">
    <property type="entry name" value="TRANSCRIPTIONAL REGULATORY PROTEIN"/>
    <property type="match status" value="1"/>
</dbReference>
<dbReference type="Proteomes" id="UP001592582">
    <property type="component" value="Unassembled WGS sequence"/>
</dbReference>
<dbReference type="InterPro" id="IPR036388">
    <property type="entry name" value="WH-like_DNA-bd_sf"/>
</dbReference>
<evidence type="ECO:0000313" key="7">
    <source>
        <dbReference type="Proteomes" id="UP001592530"/>
    </source>
</evidence>
<dbReference type="PANTHER" id="PTHR33204">
    <property type="entry name" value="TRANSCRIPTIONAL REGULATOR, MARR FAMILY"/>
    <property type="match status" value="1"/>
</dbReference>
<evidence type="ECO:0000313" key="8">
    <source>
        <dbReference type="Proteomes" id="UP001592582"/>
    </source>
</evidence>
<evidence type="ECO:0000256" key="1">
    <source>
        <dbReference type="ARBA" id="ARBA00023015"/>
    </source>
</evidence>
<evidence type="ECO:0000256" key="2">
    <source>
        <dbReference type="ARBA" id="ARBA00023125"/>
    </source>
</evidence>
<keyword evidence="1" id="KW-0805">Transcription regulation</keyword>
<reference evidence="7 8" key="1">
    <citation type="submission" date="2024-09" db="EMBL/GenBank/DDBJ databases">
        <authorList>
            <person name="Lee S.D."/>
        </authorList>
    </citation>
    <scope>NUCLEOTIDE SEQUENCE [LARGE SCALE GENOMIC DNA]</scope>
    <source>
        <strain evidence="5 8">N1-1</strain>
        <strain evidence="6 7">N1-3</strain>
    </source>
</reference>
<dbReference type="EMBL" id="JBHEZY010000013">
    <property type="protein sequence ID" value="MFC1434510.1"/>
    <property type="molecule type" value="Genomic_DNA"/>
</dbReference>
<proteinExistence type="predicted"/>
<keyword evidence="8" id="KW-1185">Reference proteome</keyword>
<dbReference type="PROSITE" id="PS51118">
    <property type="entry name" value="HTH_HXLR"/>
    <property type="match status" value="1"/>
</dbReference>
<dbReference type="InterPro" id="IPR002577">
    <property type="entry name" value="HTH_HxlR"/>
</dbReference>
<dbReference type="Pfam" id="PF01638">
    <property type="entry name" value="HxlR"/>
    <property type="match status" value="1"/>
</dbReference>
<protein>
    <submittedName>
        <fullName evidence="5">Winged helix-turn-helix transcriptional regulator</fullName>
    </submittedName>
</protein>
<keyword evidence="3" id="KW-0804">Transcription</keyword>
<dbReference type="Proteomes" id="UP001592530">
    <property type="component" value="Unassembled WGS sequence"/>
</dbReference>
<evidence type="ECO:0000313" key="5">
    <source>
        <dbReference type="EMBL" id="MFC1411187.1"/>
    </source>
</evidence>
<name>A0ABV6VC70_9ACTN</name>
<dbReference type="SUPFAM" id="SSF46785">
    <property type="entry name" value="Winged helix' DNA-binding domain"/>
    <property type="match status" value="1"/>
</dbReference>
<keyword evidence="2" id="KW-0238">DNA-binding</keyword>
<evidence type="ECO:0000256" key="3">
    <source>
        <dbReference type="ARBA" id="ARBA00023163"/>
    </source>
</evidence>
<dbReference type="CDD" id="cd00090">
    <property type="entry name" value="HTH_ARSR"/>
    <property type="match status" value="1"/>
</dbReference>